<keyword evidence="5" id="KW-0677">Repeat</keyword>
<evidence type="ECO:0000256" key="6">
    <source>
        <dbReference type="ARBA" id="ARBA00022741"/>
    </source>
</evidence>
<evidence type="ECO:0000256" key="10">
    <source>
        <dbReference type="ARBA" id="ARBA00025157"/>
    </source>
</evidence>
<evidence type="ECO:0000256" key="9">
    <source>
        <dbReference type="ARBA" id="ARBA00023136"/>
    </source>
</evidence>
<comment type="similarity">
    <text evidence="2">Belongs to the ABC transporter superfamily.</text>
</comment>
<evidence type="ECO:0000256" key="7">
    <source>
        <dbReference type="ARBA" id="ARBA00022840"/>
    </source>
</evidence>
<evidence type="ECO:0000256" key="3">
    <source>
        <dbReference type="ARBA" id="ARBA00022448"/>
    </source>
</evidence>
<evidence type="ECO:0000256" key="5">
    <source>
        <dbReference type="ARBA" id="ARBA00022737"/>
    </source>
</evidence>
<organism evidence="12 13">
    <name type="scientific">Treponema succinifaciens (strain ATCC 33096 / DSM 2489 / 6091)</name>
    <dbReference type="NCBI Taxonomy" id="869209"/>
    <lineage>
        <taxon>Bacteria</taxon>
        <taxon>Pseudomonadati</taxon>
        <taxon>Spirochaetota</taxon>
        <taxon>Spirochaetia</taxon>
        <taxon>Spirochaetales</taxon>
        <taxon>Treponemataceae</taxon>
        <taxon>Treponema</taxon>
    </lineage>
</organism>
<comment type="function">
    <text evidence="10">Probably part of an ABC transporter complex. Responsible for energy coupling to the transport system.</text>
</comment>
<dbReference type="InterPro" id="IPR015856">
    <property type="entry name" value="ABC_transpr_CbiO/EcfA_su"/>
</dbReference>
<dbReference type="AlphaFoldDB" id="F2NRW6"/>
<keyword evidence="13" id="KW-1185">Reference proteome</keyword>
<comment type="subcellular location">
    <subcellularLocation>
        <location evidence="1">Cell membrane</location>
        <topology evidence="1">Peripheral membrane protein</topology>
    </subcellularLocation>
</comment>
<dbReference type="Proteomes" id="UP000006852">
    <property type="component" value="Chromosome"/>
</dbReference>
<dbReference type="InterPro" id="IPR003593">
    <property type="entry name" value="AAA+_ATPase"/>
</dbReference>
<dbReference type="HOGENOM" id="CLU_000604_1_22_12"/>
<dbReference type="InterPro" id="IPR050095">
    <property type="entry name" value="ECF_ABC_transporter_ATP-bd"/>
</dbReference>
<keyword evidence="7" id="KW-0067">ATP-binding</keyword>
<dbReference type="GO" id="GO:0016887">
    <property type="term" value="F:ATP hydrolysis activity"/>
    <property type="evidence" value="ECO:0007669"/>
    <property type="project" value="InterPro"/>
</dbReference>
<evidence type="ECO:0000256" key="1">
    <source>
        <dbReference type="ARBA" id="ARBA00004202"/>
    </source>
</evidence>
<protein>
    <submittedName>
        <fullName evidence="12">ABC transporter related protein</fullName>
    </submittedName>
</protein>
<reference evidence="12 13" key="1">
    <citation type="journal article" date="2011" name="Stand. Genomic Sci.">
        <title>Complete genome sequence of Treponema succinifaciens type strain (6091).</title>
        <authorList>
            <person name="Han C."/>
            <person name="Gronow S."/>
            <person name="Teshima H."/>
            <person name="Lapidus A."/>
            <person name="Nolan M."/>
            <person name="Lucas S."/>
            <person name="Hammon N."/>
            <person name="Deshpande S."/>
            <person name="Cheng J.F."/>
            <person name="Zeytun A."/>
            <person name="Tapia R."/>
            <person name="Goodwin L."/>
            <person name="Pitluck S."/>
            <person name="Liolios K."/>
            <person name="Pagani I."/>
            <person name="Ivanova N."/>
            <person name="Mavromatis K."/>
            <person name="Mikhailova N."/>
            <person name="Huntemann M."/>
            <person name="Pati A."/>
            <person name="Chen A."/>
            <person name="Palaniappan K."/>
            <person name="Land M."/>
            <person name="Hauser L."/>
            <person name="Brambilla E.M."/>
            <person name="Rohde M."/>
            <person name="Goker M."/>
            <person name="Woyke T."/>
            <person name="Bristow J."/>
            <person name="Eisen J.A."/>
            <person name="Markowitz V."/>
            <person name="Hugenholtz P."/>
            <person name="Kyrpides N.C."/>
            <person name="Klenk H.P."/>
            <person name="Detter J.C."/>
        </authorList>
    </citation>
    <scope>NUCLEOTIDE SEQUENCE [LARGE SCALE GENOMIC DNA]</scope>
    <source>
        <strain evidence="13">ATCC 33096 / DSM 2489 / 6091</strain>
    </source>
</reference>
<dbReference type="PANTHER" id="PTHR43553:SF23">
    <property type="entry name" value="ABC TRANSPORTER ATP-BINDING COMPONENT"/>
    <property type="match status" value="1"/>
</dbReference>
<dbReference type="PANTHER" id="PTHR43553">
    <property type="entry name" value="HEAVY METAL TRANSPORTER"/>
    <property type="match status" value="1"/>
</dbReference>
<dbReference type="EMBL" id="CP002631">
    <property type="protein sequence ID" value="AEB14202.1"/>
    <property type="molecule type" value="Genomic_DNA"/>
</dbReference>
<dbReference type="CDD" id="cd03225">
    <property type="entry name" value="ABC_cobalt_CbiO_domain1"/>
    <property type="match status" value="1"/>
</dbReference>
<dbReference type="KEGG" id="tsu:Tresu_1294"/>
<keyword evidence="8" id="KW-1278">Translocase</keyword>
<dbReference type="InterPro" id="IPR003439">
    <property type="entry name" value="ABC_transporter-like_ATP-bd"/>
</dbReference>
<dbReference type="GO" id="GO:0043190">
    <property type="term" value="C:ATP-binding cassette (ABC) transporter complex"/>
    <property type="evidence" value="ECO:0007669"/>
    <property type="project" value="TreeGrafter"/>
</dbReference>
<reference evidence="13" key="2">
    <citation type="submission" date="2011-04" db="EMBL/GenBank/DDBJ databases">
        <title>The complete genome of chromosome of Treponema succinifaciens DSM 2489.</title>
        <authorList>
            <person name="Lucas S."/>
            <person name="Copeland A."/>
            <person name="Lapidus A."/>
            <person name="Bruce D."/>
            <person name="Goodwin L."/>
            <person name="Pitluck S."/>
            <person name="Peters L."/>
            <person name="Kyrpides N."/>
            <person name="Mavromatis K."/>
            <person name="Ivanova N."/>
            <person name="Ovchinnikova G."/>
            <person name="Teshima H."/>
            <person name="Detter J.C."/>
            <person name="Tapia R."/>
            <person name="Han C."/>
            <person name="Land M."/>
            <person name="Hauser L."/>
            <person name="Markowitz V."/>
            <person name="Cheng J.-F."/>
            <person name="Hugenholtz P."/>
            <person name="Woyke T."/>
            <person name="Wu D."/>
            <person name="Gronow S."/>
            <person name="Wellnitz S."/>
            <person name="Brambilla E."/>
            <person name="Klenk H.-P."/>
            <person name="Eisen J.A."/>
        </authorList>
    </citation>
    <scope>NUCLEOTIDE SEQUENCE [LARGE SCALE GENOMIC DNA]</scope>
    <source>
        <strain evidence="13">ATCC 33096 / DSM 2489 / 6091</strain>
    </source>
</reference>
<feature type="domain" description="ABC transporter" evidence="11">
    <location>
        <begin position="2"/>
        <end position="242"/>
    </location>
</feature>
<evidence type="ECO:0000259" key="11">
    <source>
        <dbReference type="PROSITE" id="PS50893"/>
    </source>
</evidence>
<gene>
    <name evidence="12" type="ordered locus">Tresu_1294</name>
</gene>
<proteinExistence type="inferred from homology"/>
<evidence type="ECO:0000256" key="4">
    <source>
        <dbReference type="ARBA" id="ARBA00022475"/>
    </source>
</evidence>
<dbReference type="GeneID" id="302998452"/>
<dbReference type="GO" id="GO:0042626">
    <property type="term" value="F:ATPase-coupled transmembrane transporter activity"/>
    <property type="evidence" value="ECO:0007669"/>
    <property type="project" value="TreeGrafter"/>
</dbReference>
<dbReference type="eggNOG" id="COG1122">
    <property type="taxonomic scope" value="Bacteria"/>
</dbReference>
<keyword evidence="6" id="KW-0547">Nucleotide-binding</keyword>
<keyword evidence="3" id="KW-0813">Transport</keyword>
<dbReference type="Gene3D" id="3.40.50.300">
    <property type="entry name" value="P-loop containing nucleotide triphosphate hydrolases"/>
    <property type="match status" value="1"/>
</dbReference>
<dbReference type="OrthoDB" id="9805565at2"/>
<evidence type="ECO:0000256" key="2">
    <source>
        <dbReference type="ARBA" id="ARBA00005417"/>
    </source>
</evidence>
<keyword evidence="9" id="KW-0472">Membrane</keyword>
<dbReference type="PROSITE" id="PS50893">
    <property type="entry name" value="ABC_TRANSPORTER_2"/>
    <property type="match status" value="1"/>
</dbReference>
<dbReference type="InterPro" id="IPR027417">
    <property type="entry name" value="P-loop_NTPase"/>
</dbReference>
<evidence type="ECO:0000313" key="12">
    <source>
        <dbReference type="EMBL" id="AEB14202.1"/>
    </source>
</evidence>
<dbReference type="Pfam" id="PF00005">
    <property type="entry name" value="ABC_tran"/>
    <property type="match status" value="1"/>
</dbReference>
<dbReference type="SUPFAM" id="SSF52540">
    <property type="entry name" value="P-loop containing nucleoside triphosphate hydrolases"/>
    <property type="match status" value="1"/>
</dbReference>
<name>F2NRW6_TRES6</name>
<sequence length="280" mass="30418">MISIENLSFAYSGSSVPALKNISMEIQNGDFVGIIGASGAGKTTLSCAINGIIPHHYKGEYYGKVCVNGKDVFENDPCTIALELGSVFQDIDSQMTCSVAEDEILFGLENFGIPKDEIESRLEWALKETGIENLRSREISGLSGGQKQKTAVAAILALKPKILVLDEPTGELDPASSRNIFRILKDLNESYGMTIIVIEQKIMLLCEFAKKLAVIDKGSLKSFGNIRDVLKNSGELSLLGVNYPRAVDFYKSILSRKMITPETEICIDTKEAVSLAGGLL</sequence>
<keyword evidence="4" id="KW-1003">Cell membrane</keyword>
<accession>F2NRW6</accession>
<evidence type="ECO:0000313" key="13">
    <source>
        <dbReference type="Proteomes" id="UP000006852"/>
    </source>
</evidence>
<dbReference type="STRING" id="869209.Tresu_1294"/>
<dbReference type="SMART" id="SM00382">
    <property type="entry name" value="AAA"/>
    <property type="match status" value="1"/>
</dbReference>
<dbReference type="RefSeq" id="WP_013701489.1">
    <property type="nucleotide sequence ID" value="NC_015385.1"/>
</dbReference>
<evidence type="ECO:0000256" key="8">
    <source>
        <dbReference type="ARBA" id="ARBA00022967"/>
    </source>
</evidence>
<dbReference type="GO" id="GO:0005524">
    <property type="term" value="F:ATP binding"/>
    <property type="evidence" value="ECO:0007669"/>
    <property type="project" value="UniProtKB-KW"/>
</dbReference>